<accession>A0A515D6E4</accession>
<gene>
    <name evidence="1" type="ORF">EUB48_00815</name>
</gene>
<dbReference type="RefSeq" id="WP_142817094.1">
    <property type="nucleotide sequence ID" value="NZ_CP035503.1"/>
</dbReference>
<protein>
    <recommendedName>
        <fullName evidence="3">Outer membrane protein assembly factor BamE</fullName>
    </recommendedName>
</protein>
<dbReference type="OrthoDB" id="8962020at2"/>
<proteinExistence type="predicted"/>
<evidence type="ECO:0000313" key="2">
    <source>
        <dbReference type="Proteomes" id="UP000316798"/>
    </source>
</evidence>
<reference evidence="1 2" key="1">
    <citation type="submission" date="2019-01" db="EMBL/GenBank/DDBJ databases">
        <title>Genomic insights into a novel species Rhodoferax sp.</title>
        <authorList>
            <person name="Jin L."/>
        </authorList>
    </citation>
    <scope>NUCLEOTIDE SEQUENCE [LARGE SCALE GENOMIC DNA]</scope>
    <source>
        <strain evidence="1 2">CHu59-6-5</strain>
    </source>
</reference>
<name>A0A515D6E4_9BURK</name>
<evidence type="ECO:0000313" key="1">
    <source>
        <dbReference type="EMBL" id="QDL35996.1"/>
    </source>
</evidence>
<keyword evidence="2" id="KW-1185">Reference proteome</keyword>
<dbReference type="EMBL" id="CP035503">
    <property type="protein sequence ID" value="QDL35996.1"/>
    <property type="molecule type" value="Genomic_DNA"/>
</dbReference>
<evidence type="ECO:0008006" key="3">
    <source>
        <dbReference type="Google" id="ProtNLM"/>
    </source>
</evidence>
<dbReference type="PROSITE" id="PS51257">
    <property type="entry name" value="PROKAR_LIPOPROTEIN"/>
    <property type="match status" value="1"/>
</dbReference>
<dbReference type="Proteomes" id="UP000316798">
    <property type="component" value="Chromosome"/>
</dbReference>
<dbReference type="AlphaFoldDB" id="A0A515D6E4"/>
<dbReference type="KEGG" id="rhf:EUB48_00815"/>
<organism evidence="1 2">
    <name type="scientific">Rhodoferax sediminis</name>
    <dbReference type="NCBI Taxonomy" id="2509614"/>
    <lineage>
        <taxon>Bacteria</taxon>
        <taxon>Pseudomonadati</taxon>
        <taxon>Pseudomonadota</taxon>
        <taxon>Betaproteobacteria</taxon>
        <taxon>Burkholderiales</taxon>
        <taxon>Comamonadaceae</taxon>
        <taxon>Rhodoferax</taxon>
    </lineage>
</organism>
<sequence>MPVCKPVLSVAAGLLLAGCAVFSPVQPGMSRAEVLSRLGTPTAVVALPAGERLQYSSQPFGQTATMVDLDASGHVLRERQVLTAAEFARIQPGWSRADVLREFGHPARIDRVYSWDGDVWTYRWRADGDMFYWVYFDPAGQVARTQQGMEFLNAPNDNKQ</sequence>